<dbReference type="InterPro" id="IPR011051">
    <property type="entry name" value="RmlC_Cupin_sf"/>
</dbReference>
<evidence type="ECO:0000313" key="2">
    <source>
        <dbReference type="EMBL" id="MCP9200397.1"/>
    </source>
</evidence>
<name>A0A9X2KY42_9FLAO</name>
<evidence type="ECO:0000313" key="3">
    <source>
        <dbReference type="Proteomes" id="UP001155280"/>
    </source>
</evidence>
<dbReference type="RefSeq" id="WP_241551186.1">
    <property type="nucleotide sequence ID" value="NZ_JANCNS010000002.1"/>
</dbReference>
<dbReference type="EMBL" id="JANCNS010000002">
    <property type="protein sequence ID" value="MCP9200397.1"/>
    <property type="molecule type" value="Genomic_DNA"/>
</dbReference>
<dbReference type="SUPFAM" id="SSF51182">
    <property type="entry name" value="RmlC-like cupins"/>
    <property type="match status" value="1"/>
</dbReference>
<accession>A0A9X2KY42</accession>
<feature type="domain" description="Cupin type-2" evidence="1">
    <location>
        <begin position="72"/>
        <end position="140"/>
    </location>
</feature>
<proteinExistence type="predicted"/>
<comment type="caution">
    <text evidence="2">The sequence shown here is derived from an EMBL/GenBank/DDBJ whole genome shotgun (WGS) entry which is preliminary data.</text>
</comment>
<dbReference type="AlphaFoldDB" id="A0A9X2KY42"/>
<gene>
    <name evidence="2" type="ORF">MKO06_10780</name>
</gene>
<evidence type="ECO:0000259" key="1">
    <source>
        <dbReference type="Pfam" id="PF07883"/>
    </source>
</evidence>
<dbReference type="InterPro" id="IPR014710">
    <property type="entry name" value="RmlC-like_jellyroll"/>
</dbReference>
<dbReference type="Gene3D" id="2.60.120.10">
    <property type="entry name" value="Jelly Rolls"/>
    <property type="match status" value="1"/>
</dbReference>
<dbReference type="Pfam" id="PF07883">
    <property type="entry name" value="Cupin_2"/>
    <property type="match status" value="1"/>
</dbReference>
<organism evidence="2 3">
    <name type="scientific">Christiangramia oceanisediminis</name>
    <dbReference type="NCBI Taxonomy" id="2920386"/>
    <lineage>
        <taxon>Bacteria</taxon>
        <taxon>Pseudomonadati</taxon>
        <taxon>Bacteroidota</taxon>
        <taxon>Flavobacteriia</taxon>
        <taxon>Flavobacteriales</taxon>
        <taxon>Flavobacteriaceae</taxon>
        <taxon>Christiangramia</taxon>
    </lineage>
</organism>
<sequence>MKTLFSSTIAKPLGLLFLILLFSVNMNSQEQSVAINILDGNLEWGNCPDFMPAGCNVSILHGDPAQGNTDAIFKIQPNTEIPEHWHNSAERMILIEGELEVTYEGEKTKTLKKGYYAYGPSKKPHTATCNDSGPCYLFVAFVKPVDAFPGKSD</sequence>
<dbReference type="Proteomes" id="UP001155280">
    <property type="component" value="Unassembled WGS sequence"/>
</dbReference>
<keyword evidence="3" id="KW-1185">Reference proteome</keyword>
<protein>
    <submittedName>
        <fullName evidence="2">Cupin domain-containing protein</fullName>
    </submittedName>
</protein>
<dbReference type="InterPro" id="IPR013096">
    <property type="entry name" value="Cupin_2"/>
</dbReference>
<reference evidence="2" key="1">
    <citation type="submission" date="2022-07" db="EMBL/GenBank/DDBJ databases">
        <title>Gramela sediminis sp. nov., isolated from deep-sea sediment of the Indian Ocean.</title>
        <authorList>
            <person name="Shi H."/>
        </authorList>
    </citation>
    <scope>NUCLEOTIDE SEQUENCE</scope>
    <source>
        <strain evidence="2">GC03-9</strain>
    </source>
</reference>